<keyword evidence="4" id="KW-1185">Reference proteome</keyword>
<keyword evidence="2" id="KW-1133">Transmembrane helix</keyword>
<organism evidence="3 4">
    <name type="scientific">Musa balbisiana</name>
    <name type="common">Banana</name>
    <dbReference type="NCBI Taxonomy" id="52838"/>
    <lineage>
        <taxon>Eukaryota</taxon>
        <taxon>Viridiplantae</taxon>
        <taxon>Streptophyta</taxon>
        <taxon>Embryophyta</taxon>
        <taxon>Tracheophyta</taxon>
        <taxon>Spermatophyta</taxon>
        <taxon>Magnoliopsida</taxon>
        <taxon>Liliopsida</taxon>
        <taxon>Zingiberales</taxon>
        <taxon>Musaceae</taxon>
        <taxon>Musa</taxon>
    </lineage>
</organism>
<name>A0A4S8J1I8_MUSBA</name>
<sequence>MGDFWTFLTYLNSLAGPTLMLLYPLGASFIYERFVREQLRKHGVKLMGSHPSPKKVTVLHESPPPSTQAIKSSH</sequence>
<evidence type="ECO:0000313" key="3">
    <source>
        <dbReference type="EMBL" id="THU54202.1"/>
    </source>
</evidence>
<reference evidence="3 4" key="1">
    <citation type="journal article" date="2019" name="Nat. Plants">
        <title>Genome sequencing of Musa balbisiana reveals subgenome evolution and function divergence in polyploid bananas.</title>
        <authorList>
            <person name="Yao X."/>
        </authorList>
    </citation>
    <scope>NUCLEOTIDE SEQUENCE [LARGE SCALE GENOMIC DNA]</scope>
    <source>
        <strain evidence="4">cv. DH-PKW</strain>
        <tissue evidence="3">Leaves</tissue>
    </source>
</reference>
<evidence type="ECO:0000256" key="1">
    <source>
        <dbReference type="SAM" id="MobiDB-lite"/>
    </source>
</evidence>
<gene>
    <name evidence="3" type="ORF">C4D60_Mb10t22560</name>
</gene>
<dbReference type="AlphaFoldDB" id="A0A4S8J1I8"/>
<dbReference type="Proteomes" id="UP000317650">
    <property type="component" value="Chromosome 10"/>
</dbReference>
<protein>
    <submittedName>
        <fullName evidence="3">Uncharacterized protein</fullName>
    </submittedName>
</protein>
<evidence type="ECO:0000313" key="4">
    <source>
        <dbReference type="Proteomes" id="UP000317650"/>
    </source>
</evidence>
<evidence type="ECO:0000256" key="2">
    <source>
        <dbReference type="SAM" id="Phobius"/>
    </source>
</evidence>
<keyword evidence="2" id="KW-0812">Transmembrane</keyword>
<feature type="region of interest" description="Disordered" evidence="1">
    <location>
        <begin position="46"/>
        <end position="74"/>
    </location>
</feature>
<keyword evidence="2" id="KW-0472">Membrane</keyword>
<feature type="transmembrane region" description="Helical" evidence="2">
    <location>
        <begin position="14"/>
        <end position="31"/>
    </location>
</feature>
<accession>A0A4S8J1I8</accession>
<proteinExistence type="predicted"/>
<dbReference type="EMBL" id="PYDT01000008">
    <property type="protein sequence ID" value="THU54202.1"/>
    <property type="molecule type" value="Genomic_DNA"/>
</dbReference>
<comment type="caution">
    <text evidence="3">The sequence shown here is derived from an EMBL/GenBank/DDBJ whole genome shotgun (WGS) entry which is preliminary data.</text>
</comment>